<dbReference type="Gene3D" id="2.160.10.10">
    <property type="entry name" value="Hexapeptide repeat proteins"/>
    <property type="match status" value="1"/>
</dbReference>
<feature type="binding site" evidence="6">
    <location>
        <position position="71"/>
    </location>
    <ligand>
        <name>substrate</name>
    </ligand>
</feature>
<dbReference type="AlphaFoldDB" id="A0A291DWJ6"/>
<protein>
    <submittedName>
        <fullName evidence="8">Shikimate dehydrogenase</fullName>
    </submittedName>
</protein>
<evidence type="ECO:0000256" key="4">
    <source>
        <dbReference type="ARBA" id="ARBA00023315"/>
    </source>
</evidence>
<keyword evidence="2" id="KW-0808">Transferase</keyword>
<dbReference type="InterPro" id="IPR001451">
    <property type="entry name" value="Hexapep"/>
</dbReference>
<evidence type="ECO:0000256" key="3">
    <source>
        <dbReference type="ARBA" id="ARBA00022737"/>
    </source>
</evidence>
<evidence type="ECO:0000259" key="7">
    <source>
        <dbReference type="Pfam" id="PF17836"/>
    </source>
</evidence>
<dbReference type="Gene3D" id="3.40.50.20">
    <property type="match status" value="1"/>
</dbReference>
<dbReference type="PANTHER" id="PTHR43300">
    <property type="entry name" value="ACETYLTRANSFERASE"/>
    <property type="match status" value="1"/>
</dbReference>
<keyword evidence="3" id="KW-0677">Repeat</keyword>
<dbReference type="InterPro" id="IPR011004">
    <property type="entry name" value="Trimer_LpxA-like_sf"/>
</dbReference>
<dbReference type="Pfam" id="PF00132">
    <property type="entry name" value="Hexapep"/>
    <property type="match status" value="1"/>
</dbReference>
<dbReference type="InterPro" id="IPR041561">
    <property type="entry name" value="PglD_N"/>
</dbReference>
<name>A0A291DWJ6_9ENTR</name>
<dbReference type="GO" id="GO:0016747">
    <property type="term" value="F:acyltransferase activity, transferring groups other than amino-acyl groups"/>
    <property type="evidence" value="ECO:0007669"/>
    <property type="project" value="UniProtKB-ARBA"/>
</dbReference>
<comment type="similarity">
    <text evidence="1">Belongs to the transferase hexapeptide repeat family.</text>
</comment>
<dbReference type="EMBL" id="CP023525">
    <property type="protein sequence ID" value="ATF91958.1"/>
    <property type="molecule type" value="Genomic_DNA"/>
</dbReference>
<evidence type="ECO:0000256" key="5">
    <source>
        <dbReference type="PIRSR" id="PIRSR620019-1"/>
    </source>
</evidence>
<dbReference type="InterPro" id="IPR020019">
    <property type="entry name" value="AcTrfase_PglD-like"/>
</dbReference>
<dbReference type="Proteomes" id="UP000217979">
    <property type="component" value="Chromosome"/>
</dbReference>
<dbReference type="InterPro" id="IPR050179">
    <property type="entry name" value="Trans_hexapeptide_repeat"/>
</dbReference>
<dbReference type="InterPro" id="IPR018357">
    <property type="entry name" value="Hexapep_transf_CS"/>
</dbReference>
<dbReference type="NCBIfam" id="TIGR03570">
    <property type="entry name" value="NeuD_NnaD"/>
    <property type="match status" value="1"/>
</dbReference>
<feature type="domain" description="PglD N-terminal" evidence="7">
    <location>
        <begin position="6"/>
        <end position="73"/>
    </location>
</feature>
<dbReference type="RefSeq" id="WP_082763215.1">
    <property type="nucleotide sequence ID" value="NZ_CP023525.1"/>
</dbReference>
<organism evidence="8 9">
    <name type="scientific">Cedecea neteri</name>
    <dbReference type="NCBI Taxonomy" id="158822"/>
    <lineage>
        <taxon>Bacteria</taxon>
        <taxon>Pseudomonadati</taxon>
        <taxon>Pseudomonadota</taxon>
        <taxon>Gammaproteobacteria</taxon>
        <taxon>Enterobacterales</taxon>
        <taxon>Enterobacteriaceae</taxon>
        <taxon>Cedecea</taxon>
    </lineage>
</organism>
<sequence length="211" mass="22323">MSKLPVVIIGSGGHASVLVDILKKQQREIKAIISHSIPTERKIFEGIEHFSHDSDILKFNVDEIELINAIGASPHSTLRKTITNNYLALGYNFASVIADSAIVSTDVDIEKGVQILTRAVIHPGAKIGSFSVINTAAIIEHDCVLGENNFIAPGAVLCGQVSTGQDVFVGAGAVIIPNITLGINAIVGAGAVLTNDLNADQMCYPARMNIK</sequence>
<dbReference type="SUPFAM" id="SSF51161">
    <property type="entry name" value="Trimeric LpxA-like enzymes"/>
    <property type="match status" value="1"/>
</dbReference>
<keyword evidence="4" id="KW-0012">Acyltransferase</keyword>
<evidence type="ECO:0000256" key="1">
    <source>
        <dbReference type="ARBA" id="ARBA00007274"/>
    </source>
</evidence>
<feature type="active site" description="Proton acceptor" evidence="5">
    <location>
        <position position="141"/>
    </location>
</feature>
<dbReference type="PANTHER" id="PTHR43300:SF7">
    <property type="entry name" value="UDP-N-ACETYLBACILLOSAMINE N-ACETYLTRANSFERASE"/>
    <property type="match status" value="1"/>
</dbReference>
<feature type="site" description="Increases basicity of active site His" evidence="5">
    <location>
        <position position="142"/>
    </location>
</feature>
<dbReference type="PROSITE" id="PS00101">
    <property type="entry name" value="HEXAPEP_TRANSFERASES"/>
    <property type="match status" value="1"/>
</dbReference>
<gene>
    <name evidence="8" type="ORF">CO704_07560</name>
</gene>
<proteinExistence type="inferred from homology"/>
<evidence type="ECO:0000313" key="9">
    <source>
        <dbReference type="Proteomes" id="UP000217979"/>
    </source>
</evidence>
<evidence type="ECO:0000313" key="8">
    <source>
        <dbReference type="EMBL" id="ATF91958.1"/>
    </source>
</evidence>
<accession>A0A291DWJ6</accession>
<evidence type="ECO:0000256" key="6">
    <source>
        <dbReference type="PIRSR" id="PIRSR620019-2"/>
    </source>
</evidence>
<evidence type="ECO:0000256" key="2">
    <source>
        <dbReference type="ARBA" id="ARBA00022679"/>
    </source>
</evidence>
<dbReference type="Pfam" id="PF17836">
    <property type="entry name" value="PglD_N"/>
    <property type="match status" value="1"/>
</dbReference>
<reference evidence="8 9" key="1">
    <citation type="submission" date="2017-09" db="EMBL/GenBank/DDBJ databases">
        <title>FDA dAtabase for Regulatory Grade micrObial Sequences (FDA-ARGOS): Supporting development and validation of Infectious Disease Dx tests.</title>
        <authorList>
            <person name="Minogue T."/>
            <person name="Wolcott M."/>
            <person name="Wasieloski L."/>
            <person name="Aguilar W."/>
            <person name="Moore D."/>
            <person name="Tallon L."/>
            <person name="Sadzewicz L."/>
            <person name="Ott S."/>
            <person name="Zhao X."/>
            <person name="Nagaraj S."/>
            <person name="Vavikolanu K."/>
            <person name="Aluvathingal J."/>
            <person name="Nadendla S."/>
            <person name="Sichtig H."/>
        </authorList>
    </citation>
    <scope>NUCLEOTIDE SEQUENCE [LARGE SCALE GENOMIC DNA]</scope>
    <source>
        <strain evidence="8 9">FDAARGOS_392</strain>
    </source>
</reference>
<dbReference type="CDD" id="cd03360">
    <property type="entry name" value="LbH_AT_putative"/>
    <property type="match status" value="1"/>
</dbReference>